<dbReference type="Proteomes" id="UP000712281">
    <property type="component" value="Unassembled WGS sequence"/>
</dbReference>
<dbReference type="FunFam" id="3.30.70.330:FF:000883">
    <property type="entry name" value="Polypyrimidine tract-binding protein 3"/>
    <property type="match status" value="1"/>
</dbReference>
<evidence type="ECO:0000313" key="3">
    <source>
        <dbReference type="EMBL" id="KAF2619387.1"/>
    </source>
</evidence>
<dbReference type="Pfam" id="PF00076">
    <property type="entry name" value="RRM_1"/>
    <property type="match status" value="1"/>
</dbReference>
<dbReference type="Gene3D" id="3.30.70.330">
    <property type="match status" value="1"/>
</dbReference>
<evidence type="ECO:0000256" key="1">
    <source>
        <dbReference type="PROSITE-ProRule" id="PRU00176"/>
    </source>
</evidence>
<dbReference type="AlphaFoldDB" id="A0A8S9MLP4"/>
<dbReference type="InterPro" id="IPR012677">
    <property type="entry name" value="Nucleotide-bd_a/b_plait_sf"/>
</dbReference>
<proteinExistence type="predicted"/>
<dbReference type="InterPro" id="IPR035979">
    <property type="entry name" value="RBD_domain_sf"/>
</dbReference>
<dbReference type="SUPFAM" id="SSF54928">
    <property type="entry name" value="RNA-binding domain, RBD"/>
    <property type="match status" value="1"/>
</dbReference>
<organism evidence="3 4">
    <name type="scientific">Brassica cretica</name>
    <name type="common">Mustard</name>
    <dbReference type="NCBI Taxonomy" id="69181"/>
    <lineage>
        <taxon>Eukaryota</taxon>
        <taxon>Viridiplantae</taxon>
        <taxon>Streptophyta</taxon>
        <taxon>Embryophyta</taxon>
        <taxon>Tracheophyta</taxon>
        <taxon>Spermatophyta</taxon>
        <taxon>Magnoliopsida</taxon>
        <taxon>eudicotyledons</taxon>
        <taxon>Gunneridae</taxon>
        <taxon>Pentapetalae</taxon>
        <taxon>rosids</taxon>
        <taxon>malvids</taxon>
        <taxon>Brassicales</taxon>
        <taxon>Brassicaceae</taxon>
        <taxon>Brassiceae</taxon>
        <taxon>Brassica</taxon>
    </lineage>
</organism>
<reference evidence="3" key="1">
    <citation type="submission" date="2019-12" db="EMBL/GenBank/DDBJ databases">
        <title>Genome sequencing and annotation of Brassica cretica.</title>
        <authorList>
            <person name="Studholme D.J."/>
            <person name="Sarris P.F."/>
        </authorList>
    </citation>
    <scope>NUCLEOTIDE SEQUENCE</scope>
    <source>
        <strain evidence="3">PFS-001/15</strain>
        <tissue evidence="3">Leaf</tissue>
    </source>
</reference>
<dbReference type="GO" id="GO:0003723">
    <property type="term" value="F:RNA binding"/>
    <property type="evidence" value="ECO:0007669"/>
    <property type="project" value="UniProtKB-UniRule"/>
</dbReference>
<evidence type="ECO:0000259" key="2">
    <source>
        <dbReference type="PROSITE" id="PS50102"/>
    </source>
</evidence>
<dbReference type="PANTHER" id="PTHR15592">
    <property type="entry name" value="MATRIN 3/NUCLEAR PROTEIN 220-RELATED"/>
    <property type="match status" value="1"/>
</dbReference>
<sequence>MLWMLLMAESSKVIHVRNVGHEISENDLLQLFQPFGVITKLVMLRAKNQALLQMQDVSSAITALQFFTNVQPTIRGRNVYIQFSSHQELTTAEQNIHGREDEVCNSFHYVRIF</sequence>
<feature type="domain" description="RRM" evidence="2">
    <location>
        <begin position="12"/>
        <end position="86"/>
    </location>
</feature>
<dbReference type="InterPro" id="IPR000504">
    <property type="entry name" value="RRM_dom"/>
</dbReference>
<accession>A0A8S9MLP4</accession>
<dbReference type="EMBL" id="QGKW02000007">
    <property type="protein sequence ID" value="KAF2619387.1"/>
    <property type="molecule type" value="Genomic_DNA"/>
</dbReference>
<protein>
    <recommendedName>
        <fullName evidence="2">RRM domain-containing protein</fullName>
    </recommendedName>
</protein>
<name>A0A8S9MLP4_BRACR</name>
<comment type="caution">
    <text evidence="3">The sequence shown here is derived from an EMBL/GenBank/DDBJ whole genome shotgun (WGS) entry which is preliminary data.</text>
</comment>
<dbReference type="SMART" id="SM00360">
    <property type="entry name" value="RRM"/>
    <property type="match status" value="1"/>
</dbReference>
<keyword evidence="1" id="KW-0694">RNA-binding</keyword>
<dbReference type="PROSITE" id="PS50102">
    <property type="entry name" value="RRM"/>
    <property type="match status" value="1"/>
</dbReference>
<gene>
    <name evidence="3" type="ORF">F2Q68_00039128</name>
</gene>
<evidence type="ECO:0000313" key="4">
    <source>
        <dbReference type="Proteomes" id="UP000712281"/>
    </source>
</evidence>